<evidence type="ECO:0000313" key="2">
    <source>
        <dbReference type="EMBL" id="CAA9335668.1"/>
    </source>
</evidence>
<organism evidence="2">
    <name type="scientific">uncultured Nocardioidaceae bacterium</name>
    <dbReference type="NCBI Taxonomy" id="253824"/>
    <lineage>
        <taxon>Bacteria</taxon>
        <taxon>Bacillati</taxon>
        <taxon>Actinomycetota</taxon>
        <taxon>Actinomycetes</taxon>
        <taxon>Propionibacteriales</taxon>
        <taxon>Nocardioidaceae</taxon>
        <taxon>environmental samples</taxon>
    </lineage>
</organism>
<feature type="non-terminal residue" evidence="2">
    <location>
        <position position="1"/>
    </location>
</feature>
<sequence length="65" mass="6542">PVADRVDGGDGLDDARPAAGQEEGERAAGSLADDGDTPAVDATDALDRVDQTQEIEHLGLGAGQL</sequence>
<dbReference type="EMBL" id="CADCUF010000162">
    <property type="protein sequence ID" value="CAA9335668.1"/>
    <property type="molecule type" value="Genomic_DNA"/>
</dbReference>
<accession>A0A6J4LQZ9</accession>
<proteinExistence type="predicted"/>
<reference evidence="2" key="1">
    <citation type="submission" date="2020-02" db="EMBL/GenBank/DDBJ databases">
        <authorList>
            <person name="Meier V. D."/>
        </authorList>
    </citation>
    <scope>NUCLEOTIDE SEQUENCE</scope>
    <source>
        <strain evidence="2">AVDCRST_MAG24</strain>
    </source>
</reference>
<gene>
    <name evidence="2" type="ORF">AVDCRST_MAG24-1024</name>
</gene>
<evidence type="ECO:0000256" key="1">
    <source>
        <dbReference type="SAM" id="MobiDB-lite"/>
    </source>
</evidence>
<feature type="compositionally biased region" description="Basic and acidic residues" evidence="1">
    <location>
        <begin position="1"/>
        <end position="16"/>
    </location>
</feature>
<protein>
    <submittedName>
        <fullName evidence="2">Uncharacterized protein</fullName>
    </submittedName>
</protein>
<feature type="region of interest" description="Disordered" evidence="1">
    <location>
        <begin position="1"/>
        <end position="42"/>
    </location>
</feature>
<name>A0A6J4LQZ9_9ACTN</name>
<dbReference type="AlphaFoldDB" id="A0A6J4LQZ9"/>